<dbReference type="InterPro" id="IPR058647">
    <property type="entry name" value="BSH_CzcB-like"/>
</dbReference>
<comment type="caution">
    <text evidence="6">The sequence shown here is derived from an EMBL/GenBank/DDBJ whole genome shotgun (WGS) entry which is preliminary data.</text>
</comment>
<evidence type="ECO:0000313" key="7">
    <source>
        <dbReference type="Proteomes" id="UP000647133"/>
    </source>
</evidence>
<dbReference type="Gene3D" id="2.40.420.20">
    <property type="match status" value="1"/>
</dbReference>
<gene>
    <name evidence="6" type="ORF">IFO69_06435</name>
</gene>
<dbReference type="Gene3D" id="2.40.50.100">
    <property type="match status" value="1"/>
</dbReference>
<dbReference type="PANTHER" id="PTHR30469:SF36">
    <property type="entry name" value="BLL3903 PROTEIN"/>
    <property type="match status" value="1"/>
</dbReference>
<feature type="domain" description="CusB-like beta-barrel" evidence="3">
    <location>
        <begin position="211"/>
        <end position="282"/>
    </location>
</feature>
<keyword evidence="7" id="KW-1185">Reference proteome</keyword>
<evidence type="ECO:0000313" key="6">
    <source>
        <dbReference type="EMBL" id="MBD8488380.1"/>
    </source>
</evidence>
<dbReference type="NCBIfam" id="TIGR01730">
    <property type="entry name" value="RND_mfp"/>
    <property type="match status" value="1"/>
</dbReference>
<dbReference type="Pfam" id="PF25954">
    <property type="entry name" value="Beta-barrel_RND_2"/>
    <property type="match status" value="1"/>
</dbReference>
<dbReference type="Pfam" id="PF25973">
    <property type="entry name" value="BSH_CzcB"/>
    <property type="match status" value="1"/>
</dbReference>
<evidence type="ECO:0000259" key="5">
    <source>
        <dbReference type="Pfam" id="PF25973"/>
    </source>
</evidence>
<comment type="similarity">
    <text evidence="1">Belongs to the membrane fusion protein (MFP) (TC 8.A.1) family.</text>
</comment>
<dbReference type="Gene3D" id="2.40.30.170">
    <property type="match status" value="1"/>
</dbReference>
<keyword evidence="2" id="KW-1133">Transmembrane helix</keyword>
<dbReference type="InterPro" id="IPR006143">
    <property type="entry name" value="RND_pump_MFP"/>
</dbReference>
<dbReference type="InterPro" id="IPR058792">
    <property type="entry name" value="Beta-barrel_RND_2"/>
</dbReference>
<protein>
    <submittedName>
        <fullName evidence="6">Efflux RND transporter periplasmic adaptor subunit</fullName>
    </submittedName>
</protein>
<feature type="domain" description="CzcB-like barrel-sandwich hybrid" evidence="5">
    <location>
        <begin position="80"/>
        <end position="203"/>
    </location>
</feature>
<feature type="transmembrane region" description="Helical" evidence="2">
    <location>
        <begin position="7"/>
        <end position="26"/>
    </location>
</feature>
<dbReference type="Gene3D" id="1.10.287.470">
    <property type="entry name" value="Helix hairpin bin"/>
    <property type="match status" value="1"/>
</dbReference>
<organism evidence="6 7">
    <name type="scientific">Echinicola arenosa</name>
    <dbReference type="NCBI Taxonomy" id="2774144"/>
    <lineage>
        <taxon>Bacteria</taxon>
        <taxon>Pseudomonadati</taxon>
        <taxon>Bacteroidota</taxon>
        <taxon>Cytophagia</taxon>
        <taxon>Cytophagales</taxon>
        <taxon>Cyclobacteriaceae</taxon>
        <taxon>Echinicola</taxon>
    </lineage>
</organism>
<evidence type="ECO:0000259" key="3">
    <source>
        <dbReference type="Pfam" id="PF25954"/>
    </source>
</evidence>
<reference evidence="6 7" key="1">
    <citation type="submission" date="2020-09" db="EMBL/GenBank/DDBJ databases">
        <title>Echinicola sp. CAU 1574 isolated from sand of Sido Beach.</title>
        <authorList>
            <person name="Kim W."/>
        </authorList>
    </citation>
    <scope>NUCLEOTIDE SEQUENCE [LARGE SCALE GENOMIC DNA]</scope>
    <source>
        <strain evidence="6 7">CAU 1574</strain>
    </source>
</reference>
<evidence type="ECO:0000256" key="2">
    <source>
        <dbReference type="SAM" id="Phobius"/>
    </source>
</evidence>
<evidence type="ECO:0000259" key="4">
    <source>
        <dbReference type="Pfam" id="PF25967"/>
    </source>
</evidence>
<proteinExistence type="inferred from homology"/>
<sequence>MKKQTKIILIVAIVGVIAIIFLFPQLNLLSNGKTPASLDNQEGAEASSGLLPVDVIEMKSERLENNLNVTGNVIPNESVALRPEITGLVEQINFREGQFVKKGTPLVYLNDDELSAQYDRLEYTKKLYEGQENRQKQLLQREAISQEEYDVILNQYNTTLADIKLVKAQLDKMVIRAPFDGVLGLRQISVGSVIGTADVIANIVNIDPIKIEFSIPERYAGRVTVGSKINFSNNASDGNEIGEVYAYEPVVDANTRTLKLRAISPNKDRKFLPGMFVNIRFNLDVEENALMVPSEALIPELEGYKLFLVDKEGNVEERKVAIGMRTERKVQITDGLKPGELVLTTGVLQVKEGMKVQLNKIN</sequence>
<dbReference type="InterPro" id="IPR058627">
    <property type="entry name" value="MdtA-like_C"/>
</dbReference>
<accession>A0ABR9AI32</accession>
<keyword evidence="2" id="KW-0472">Membrane</keyword>
<dbReference type="SUPFAM" id="SSF111369">
    <property type="entry name" value="HlyD-like secretion proteins"/>
    <property type="match status" value="1"/>
</dbReference>
<dbReference type="PANTHER" id="PTHR30469">
    <property type="entry name" value="MULTIDRUG RESISTANCE PROTEIN MDTA"/>
    <property type="match status" value="1"/>
</dbReference>
<dbReference type="EMBL" id="JACYTQ010000002">
    <property type="protein sequence ID" value="MBD8488380.1"/>
    <property type="molecule type" value="Genomic_DNA"/>
</dbReference>
<dbReference type="Proteomes" id="UP000647133">
    <property type="component" value="Unassembled WGS sequence"/>
</dbReference>
<name>A0ABR9AI32_9BACT</name>
<feature type="domain" description="Multidrug resistance protein MdtA-like C-terminal permuted SH3" evidence="4">
    <location>
        <begin position="288"/>
        <end position="347"/>
    </location>
</feature>
<keyword evidence="2" id="KW-0812">Transmembrane</keyword>
<evidence type="ECO:0000256" key="1">
    <source>
        <dbReference type="ARBA" id="ARBA00009477"/>
    </source>
</evidence>
<dbReference type="RefSeq" id="WP_192009252.1">
    <property type="nucleotide sequence ID" value="NZ_JACYTQ010000002.1"/>
</dbReference>
<dbReference type="Pfam" id="PF25967">
    <property type="entry name" value="RND-MFP_C"/>
    <property type="match status" value="1"/>
</dbReference>